<organism evidence="2">
    <name type="scientific">uncultured Cytophagales bacterium</name>
    <dbReference type="NCBI Taxonomy" id="158755"/>
    <lineage>
        <taxon>Bacteria</taxon>
        <taxon>Pseudomonadati</taxon>
        <taxon>Bacteroidota</taxon>
        <taxon>Sphingobacteriia</taxon>
        <taxon>Sphingobacteriales</taxon>
        <taxon>environmental samples</taxon>
    </lineage>
</organism>
<evidence type="ECO:0000313" key="2">
    <source>
        <dbReference type="EMBL" id="CAA9254162.1"/>
    </source>
</evidence>
<name>A0A6J4IME1_9SPHI</name>
<dbReference type="PANTHER" id="PTHR38477">
    <property type="entry name" value="HYPOTHETICAL EXPORTED PROTEIN"/>
    <property type="match status" value="1"/>
</dbReference>
<feature type="signal peptide" evidence="1">
    <location>
        <begin position="1"/>
        <end position="21"/>
    </location>
</feature>
<dbReference type="EMBL" id="CADCTQ010000193">
    <property type="protein sequence ID" value="CAA9254162.1"/>
    <property type="molecule type" value="Genomic_DNA"/>
</dbReference>
<dbReference type="Pfam" id="PF13645">
    <property type="entry name" value="YkuD_2"/>
    <property type="match status" value="1"/>
</dbReference>
<gene>
    <name evidence="2" type="ORF">AVDCRST_MAG56-2129</name>
</gene>
<protein>
    <recommendedName>
        <fullName evidence="3">Murein L,D-transpeptidase catalytic domain family protein</fullName>
    </recommendedName>
</protein>
<evidence type="ECO:0000256" key="1">
    <source>
        <dbReference type="SAM" id="SignalP"/>
    </source>
</evidence>
<dbReference type="PANTHER" id="PTHR38477:SF1">
    <property type="entry name" value="MUREIN L,D-TRANSPEPTIDASE CATALYTIC DOMAIN FAMILY PROTEIN"/>
    <property type="match status" value="1"/>
</dbReference>
<sequence length="216" mass="23506">MRRIALTLALLLFAAIITLKAQPGAPAVESAQSVTPIESVASARTIKRIYPETLYQKAMHAITSDKTLAGRRIACLVDFSKPSYEKRLWIVDLKTGECLLNTWVSHGKGTGRSAVAKNFSNVLGSECSSLGRFVPREVFDGKHGLSLRLSGLDKGLNDLAEQRGIIFHAAEYVNEHNAKVYKRQGNSQGCFAVPQRDIKKVISLLKGNAALILASS</sequence>
<dbReference type="InterPro" id="IPR032676">
    <property type="entry name" value="YkuD_2"/>
</dbReference>
<feature type="chain" id="PRO_5027044800" description="Murein L,D-transpeptidase catalytic domain family protein" evidence="1">
    <location>
        <begin position="22"/>
        <end position="216"/>
    </location>
</feature>
<proteinExistence type="predicted"/>
<dbReference type="AlphaFoldDB" id="A0A6J4IME1"/>
<keyword evidence="1" id="KW-0732">Signal</keyword>
<evidence type="ECO:0008006" key="3">
    <source>
        <dbReference type="Google" id="ProtNLM"/>
    </source>
</evidence>
<reference evidence="2" key="1">
    <citation type="submission" date="2020-02" db="EMBL/GenBank/DDBJ databases">
        <authorList>
            <person name="Meier V. D."/>
        </authorList>
    </citation>
    <scope>NUCLEOTIDE SEQUENCE</scope>
    <source>
        <strain evidence="2">AVDCRST_MAG56</strain>
    </source>
</reference>
<accession>A0A6J4IME1</accession>